<dbReference type="GO" id="GO:0005524">
    <property type="term" value="F:ATP binding"/>
    <property type="evidence" value="ECO:0007669"/>
    <property type="project" value="UniProtKB-UniRule"/>
</dbReference>
<dbReference type="PRINTS" id="PR00109">
    <property type="entry name" value="TYRKINASE"/>
</dbReference>
<dbReference type="InterPro" id="IPR001245">
    <property type="entry name" value="Ser-Thr/Tyr_kinase_cat_dom"/>
</dbReference>
<dbReference type="PROSITE" id="PS00107">
    <property type="entry name" value="PROTEIN_KINASE_ATP"/>
    <property type="match status" value="1"/>
</dbReference>
<keyword evidence="5" id="KW-1133">Transmembrane helix</keyword>
<dbReference type="AlphaFoldDB" id="T0QJV9"/>
<dbReference type="OrthoDB" id="67310at2759"/>
<keyword evidence="5" id="KW-0472">Membrane</keyword>
<dbReference type="RefSeq" id="XP_008611848.1">
    <property type="nucleotide sequence ID" value="XM_008613626.1"/>
</dbReference>
<dbReference type="VEuPathDB" id="FungiDB:SDRG_07772"/>
<proteinExistence type="predicted"/>
<dbReference type="Proteomes" id="UP000030762">
    <property type="component" value="Unassembled WGS sequence"/>
</dbReference>
<keyword evidence="3" id="KW-0547">Nucleotide-binding</keyword>
<dbReference type="PANTHER" id="PTHR24416:SF611">
    <property type="entry name" value="TYROSINE-PROTEIN KINASE TRANSMEMBRANE RECEPTOR ROR"/>
    <property type="match status" value="1"/>
</dbReference>
<keyword evidence="5" id="KW-0812">Transmembrane</keyword>
<comment type="subcellular location">
    <subcellularLocation>
        <location evidence="1">Membrane</location>
        <topology evidence="1">Single-pass membrane protein</topology>
    </subcellularLocation>
</comment>
<keyword evidence="3" id="KW-0067">ATP-binding</keyword>
<dbReference type="Gene3D" id="3.30.200.20">
    <property type="entry name" value="Phosphorylase Kinase, domain 1"/>
    <property type="match status" value="1"/>
</dbReference>
<dbReference type="InterPro" id="IPR008266">
    <property type="entry name" value="Tyr_kinase_AS"/>
</dbReference>
<dbReference type="GO" id="GO:0004674">
    <property type="term" value="F:protein serine/threonine kinase activity"/>
    <property type="evidence" value="ECO:0007669"/>
    <property type="project" value="UniProtKB-KW"/>
</dbReference>
<accession>T0QJV9</accession>
<dbReference type="InterPro" id="IPR017441">
    <property type="entry name" value="Protein_kinase_ATP_BS"/>
</dbReference>
<dbReference type="GO" id="GO:0004714">
    <property type="term" value="F:transmembrane receptor protein tyrosine kinase activity"/>
    <property type="evidence" value="ECO:0007669"/>
    <property type="project" value="UniProtKB-EC"/>
</dbReference>
<feature type="binding site" evidence="3">
    <location>
        <position position="587"/>
    </location>
    <ligand>
        <name>ATP</name>
        <dbReference type="ChEBI" id="CHEBI:30616"/>
    </ligand>
</feature>
<gene>
    <name evidence="7" type="ORF">SDRG_07772</name>
</gene>
<dbReference type="PANTHER" id="PTHR24416">
    <property type="entry name" value="TYROSINE-PROTEIN KINASE RECEPTOR"/>
    <property type="match status" value="1"/>
</dbReference>
<dbReference type="OMA" id="ALWATEW"/>
<feature type="domain" description="Protein kinase" evidence="6">
    <location>
        <begin position="560"/>
        <end position="811"/>
    </location>
</feature>
<evidence type="ECO:0000256" key="4">
    <source>
        <dbReference type="SAM" id="MobiDB-lite"/>
    </source>
</evidence>
<dbReference type="PROSITE" id="PS50011">
    <property type="entry name" value="PROTEIN_KINASE_DOM"/>
    <property type="match status" value="1"/>
</dbReference>
<dbReference type="InParanoid" id="T0QJV9"/>
<evidence type="ECO:0000256" key="3">
    <source>
        <dbReference type="PROSITE-ProRule" id="PRU10141"/>
    </source>
</evidence>
<name>T0QJV9_SAPDV</name>
<keyword evidence="7" id="KW-0808">Transferase</keyword>
<dbReference type="GO" id="GO:0005886">
    <property type="term" value="C:plasma membrane"/>
    <property type="evidence" value="ECO:0007669"/>
    <property type="project" value="TreeGrafter"/>
</dbReference>
<organism evidence="7 8">
    <name type="scientific">Saprolegnia diclina (strain VS20)</name>
    <dbReference type="NCBI Taxonomy" id="1156394"/>
    <lineage>
        <taxon>Eukaryota</taxon>
        <taxon>Sar</taxon>
        <taxon>Stramenopiles</taxon>
        <taxon>Oomycota</taxon>
        <taxon>Saprolegniomycetes</taxon>
        <taxon>Saprolegniales</taxon>
        <taxon>Saprolegniaceae</taxon>
        <taxon>Saprolegnia</taxon>
    </lineage>
</organism>
<dbReference type="eggNOG" id="KOG0192">
    <property type="taxonomic scope" value="Eukaryota"/>
</dbReference>
<keyword evidence="7" id="KW-0723">Serine/threonine-protein kinase</keyword>
<evidence type="ECO:0000256" key="1">
    <source>
        <dbReference type="ARBA" id="ARBA00004167"/>
    </source>
</evidence>
<dbReference type="GO" id="GO:0043235">
    <property type="term" value="C:receptor complex"/>
    <property type="evidence" value="ECO:0007669"/>
    <property type="project" value="TreeGrafter"/>
</dbReference>
<keyword evidence="7" id="KW-0418">Kinase</keyword>
<feature type="compositionally biased region" description="Polar residues" evidence="4">
    <location>
        <begin position="375"/>
        <end position="386"/>
    </location>
</feature>
<evidence type="ECO:0000256" key="2">
    <source>
        <dbReference type="ARBA" id="ARBA00051243"/>
    </source>
</evidence>
<dbReference type="EMBL" id="JH767153">
    <property type="protein sequence ID" value="EQC34976.1"/>
    <property type="molecule type" value="Genomic_DNA"/>
</dbReference>
<evidence type="ECO:0000256" key="5">
    <source>
        <dbReference type="SAM" id="Phobius"/>
    </source>
</evidence>
<feature type="transmembrane region" description="Helical" evidence="5">
    <location>
        <begin position="139"/>
        <end position="160"/>
    </location>
</feature>
<dbReference type="GO" id="GO:0007169">
    <property type="term" value="P:cell surface receptor protein tyrosine kinase signaling pathway"/>
    <property type="evidence" value="ECO:0007669"/>
    <property type="project" value="TreeGrafter"/>
</dbReference>
<evidence type="ECO:0000259" key="6">
    <source>
        <dbReference type="PROSITE" id="PS50011"/>
    </source>
</evidence>
<feature type="transmembrane region" description="Helical" evidence="5">
    <location>
        <begin position="23"/>
        <end position="50"/>
    </location>
</feature>
<feature type="region of interest" description="Disordered" evidence="4">
    <location>
        <begin position="246"/>
        <end position="266"/>
    </location>
</feature>
<dbReference type="STRING" id="1156394.T0QJV9"/>
<dbReference type="Pfam" id="PF07714">
    <property type="entry name" value="PK_Tyr_Ser-Thr"/>
    <property type="match status" value="1"/>
</dbReference>
<dbReference type="Gene3D" id="1.10.510.10">
    <property type="entry name" value="Transferase(Phosphotransferase) domain 1"/>
    <property type="match status" value="1"/>
</dbReference>
<dbReference type="InterPro" id="IPR000719">
    <property type="entry name" value="Prot_kinase_dom"/>
</dbReference>
<dbReference type="GeneID" id="19948499"/>
<protein>
    <submittedName>
        <fullName evidence="7">Serine/threonine protein kinase</fullName>
    </submittedName>
</protein>
<dbReference type="InterPro" id="IPR050122">
    <property type="entry name" value="RTK"/>
</dbReference>
<evidence type="ECO:0000313" key="7">
    <source>
        <dbReference type="EMBL" id="EQC34976.1"/>
    </source>
</evidence>
<dbReference type="InterPro" id="IPR011009">
    <property type="entry name" value="Kinase-like_dom_sf"/>
</dbReference>
<sequence>MQTLEIDEAIDADPLQEGALRAFVGLLLGAVVALVAAPVAYLSTAITLLLPSATYRRLHLSLLHALWATEWRLLRLLVRPRHRAFEALPVHANVMYGLVYFGAVNLIDVICAAPPLVAAAASANVIYLLATGPLDAGSIALHAALLLLSLAAAILSARFVGYRFYVPFATAWAHMRARHMAPQTPRTPSHDDEASGHIYLDMTEAKTSENPCVGSAYSATMHAWASAVADKCTLSMSHLPQYVAATSLSPPSSETSATASPSSPSPKAAIVYLQSTSRNPSSIVIAPPAVRLQPPMICAPSAPTDDTLLLALTPRHGRHMAPMVAQLERRASQSSSSEEEDFQALCDSILQCHGRRYDVLSPPPTPDVRGHHRSLPSSVSSATSDQVFRGLDDPPQFTAYAPRRIAMGAAFDLSIYCFGGRHAGDVVEVAHAYDAESRKVTRTIDLPLTKGTHVTISVQVPDGFRLLEAAHTTFVWSGKLEHLVFPIFCELHTSMPMTPHTVAVAIVANDFAGVLRCTLVVGPNVSKHIQCQDEWYRLAPVSDGLETLPTGYKEITFSDLHMKRWIGAGFFGDAYLANYDGRDVVVKTLRQTADDVSALQHEAAVSALLGHHPCVVPFVGACTDPSAPLAIVTEYMPLGSLAGVVASPSAATMYPPSVRTSMLRDAANGLLHLHNNAFLHRDMAARNCLVDVDGRVKIGDFGLARRGAVVDASMSVGPLKWMAPESLSPPHVFSPASDVFSFGVTMWEVYSGTKPFEGQHALDVAVRVCEGDRLPLQNVPIPEAHLELIARCFAPDPMARPSMAEVFAHLA</sequence>
<feature type="region of interest" description="Disordered" evidence="4">
    <location>
        <begin position="362"/>
        <end position="386"/>
    </location>
</feature>
<evidence type="ECO:0000313" key="8">
    <source>
        <dbReference type="Proteomes" id="UP000030762"/>
    </source>
</evidence>
<reference evidence="7 8" key="1">
    <citation type="submission" date="2012-04" db="EMBL/GenBank/DDBJ databases">
        <title>The Genome Sequence of Saprolegnia declina VS20.</title>
        <authorList>
            <consortium name="The Broad Institute Genome Sequencing Platform"/>
            <person name="Russ C."/>
            <person name="Nusbaum C."/>
            <person name="Tyler B."/>
            <person name="van West P."/>
            <person name="Dieguez-Uribeondo J."/>
            <person name="de Bruijn I."/>
            <person name="Tripathy S."/>
            <person name="Jiang R."/>
            <person name="Young S.K."/>
            <person name="Zeng Q."/>
            <person name="Gargeya S."/>
            <person name="Fitzgerald M."/>
            <person name="Haas B."/>
            <person name="Abouelleil A."/>
            <person name="Alvarado L."/>
            <person name="Arachchi H.M."/>
            <person name="Berlin A."/>
            <person name="Chapman S.B."/>
            <person name="Goldberg J."/>
            <person name="Griggs A."/>
            <person name="Gujja S."/>
            <person name="Hansen M."/>
            <person name="Howarth C."/>
            <person name="Imamovic A."/>
            <person name="Larimer J."/>
            <person name="McCowen C."/>
            <person name="Montmayeur A."/>
            <person name="Murphy C."/>
            <person name="Neiman D."/>
            <person name="Pearson M."/>
            <person name="Priest M."/>
            <person name="Roberts A."/>
            <person name="Saif S."/>
            <person name="Shea T."/>
            <person name="Sisk P."/>
            <person name="Sykes S."/>
            <person name="Wortman J."/>
            <person name="Nusbaum C."/>
            <person name="Birren B."/>
        </authorList>
    </citation>
    <scope>NUCLEOTIDE SEQUENCE [LARGE SCALE GENOMIC DNA]</scope>
    <source>
        <strain evidence="7 8">VS20</strain>
    </source>
</reference>
<keyword evidence="8" id="KW-1185">Reference proteome</keyword>
<feature type="transmembrane region" description="Helical" evidence="5">
    <location>
        <begin position="98"/>
        <end position="127"/>
    </location>
</feature>
<dbReference type="PROSITE" id="PS00109">
    <property type="entry name" value="PROTEIN_KINASE_TYR"/>
    <property type="match status" value="1"/>
</dbReference>
<comment type="catalytic activity">
    <reaction evidence="2">
        <text>L-tyrosyl-[protein] + ATP = O-phospho-L-tyrosyl-[protein] + ADP + H(+)</text>
        <dbReference type="Rhea" id="RHEA:10596"/>
        <dbReference type="Rhea" id="RHEA-COMP:10136"/>
        <dbReference type="Rhea" id="RHEA-COMP:20101"/>
        <dbReference type="ChEBI" id="CHEBI:15378"/>
        <dbReference type="ChEBI" id="CHEBI:30616"/>
        <dbReference type="ChEBI" id="CHEBI:46858"/>
        <dbReference type="ChEBI" id="CHEBI:61978"/>
        <dbReference type="ChEBI" id="CHEBI:456216"/>
        <dbReference type="EC" id="2.7.10.1"/>
    </reaction>
</comment>
<dbReference type="SUPFAM" id="SSF56112">
    <property type="entry name" value="Protein kinase-like (PK-like)"/>
    <property type="match status" value="1"/>
</dbReference>